<dbReference type="EMBL" id="MLJW01000017">
    <property type="protein sequence ID" value="OIR12331.1"/>
    <property type="molecule type" value="Genomic_DNA"/>
</dbReference>
<organism evidence="1">
    <name type="scientific">mine drainage metagenome</name>
    <dbReference type="NCBI Taxonomy" id="410659"/>
    <lineage>
        <taxon>unclassified sequences</taxon>
        <taxon>metagenomes</taxon>
        <taxon>ecological metagenomes</taxon>
    </lineage>
</organism>
<accession>A0A1J5SWJ6</accession>
<dbReference type="AlphaFoldDB" id="A0A1J5SWJ6"/>
<evidence type="ECO:0000313" key="1">
    <source>
        <dbReference type="EMBL" id="OIR12331.1"/>
    </source>
</evidence>
<comment type="caution">
    <text evidence="1">The sequence shown here is derived from an EMBL/GenBank/DDBJ whole genome shotgun (WGS) entry which is preliminary data.</text>
</comment>
<sequence length="59" mass="6272">MCLLSIIGCEKERQVSAEVGAQPKQIIDKVTSDISNVEAKAAENLKAADEASAPEKTNQ</sequence>
<gene>
    <name evidence="1" type="ORF">GALL_60300</name>
</gene>
<protein>
    <submittedName>
        <fullName evidence="1">Uncharacterized protein</fullName>
    </submittedName>
</protein>
<reference evidence="1" key="1">
    <citation type="submission" date="2016-10" db="EMBL/GenBank/DDBJ databases">
        <title>Sequence of Gallionella enrichment culture.</title>
        <authorList>
            <person name="Poehlein A."/>
            <person name="Muehling M."/>
            <person name="Daniel R."/>
        </authorList>
    </citation>
    <scope>NUCLEOTIDE SEQUENCE</scope>
</reference>
<name>A0A1J5SWJ6_9ZZZZ</name>
<proteinExistence type="predicted"/>